<name>A0A0A5GKN9_9BACI</name>
<evidence type="ECO:0000313" key="10">
    <source>
        <dbReference type="Proteomes" id="UP000030403"/>
    </source>
</evidence>
<proteinExistence type="inferred from homology"/>
<keyword evidence="5 7" id="KW-1133">Transmembrane helix</keyword>
<dbReference type="InterPro" id="IPR035906">
    <property type="entry name" value="MetI-like_sf"/>
</dbReference>
<dbReference type="STRING" id="1385511.GCA_000425225_00199"/>
<dbReference type="Gene3D" id="1.10.3720.10">
    <property type="entry name" value="MetI-like"/>
    <property type="match status" value="1"/>
</dbReference>
<dbReference type="PROSITE" id="PS50928">
    <property type="entry name" value="ABC_TM1"/>
    <property type="match status" value="1"/>
</dbReference>
<dbReference type="GO" id="GO:0055085">
    <property type="term" value="P:transmembrane transport"/>
    <property type="evidence" value="ECO:0007669"/>
    <property type="project" value="InterPro"/>
</dbReference>
<dbReference type="PANTHER" id="PTHR43163:SF6">
    <property type="entry name" value="DIPEPTIDE TRANSPORT SYSTEM PERMEASE PROTEIN DPPB-RELATED"/>
    <property type="match status" value="1"/>
</dbReference>
<dbReference type="InterPro" id="IPR045621">
    <property type="entry name" value="BPD_transp_1_N"/>
</dbReference>
<dbReference type="Pfam" id="PF00528">
    <property type="entry name" value="BPD_transp_1"/>
    <property type="match status" value="1"/>
</dbReference>
<comment type="similarity">
    <text evidence="7">Belongs to the binding-protein-dependent transport system permease family.</text>
</comment>
<dbReference type="GO" id="GO:0005886">
    <property type="term" value="C:plasma membrane"/>
    <property type="evidence" value="ECO:0007669"/>
    <property type="project" value="UniProtKB-SubCell"/>
</dbReference>
<evidence type="ECO:0000313" key="9">
    <source>
        <dbReference type="EMBL" id="KGX91735.1"/>
    </source>
</evidence>
<sequence>MMTFVGKRILHLIPVLLGISILVFFLLHLIPGDPAMTLLGQEATPEEINRLREVLGLNEPLYIQLLVFLKNLALGDLGTSIFQDVSVLSLILTHLPATLELATLALLIALLIAIPLGIVSAVKQFSWVDYVSMFFAQLGVSMPVFWLGVLLIIGFSVNLNIFPSFGRGEPLVESILMTIQSGNLFYIIDSLKHLILPALTLGVMSAAIITRMVRSSMLEILNEDYVRTAEAKGVRSFWIIMKHAFRNALIPVITIVGLQFGNLMGGAIVTETVFGWPGIGRLIITAISQRDFPVVQGCVLAIALLFAFINLIVDILYAVINPKIKSN</sequence>
<dbReference type="OrthoDB" id="9773683at2"/>
<dbReference type="Pfam" id="PF19300">
    <property type="entry name" value="BPD_transp_1_N"/>
    <property type="match status" value="1"/>
</dbReference>
<evidence type="ECO:0000256" key="7">
    <source>
        <dbReference type="RuleBase" id="RU363032"/>
    </source>
</evidence>
<feature type="transmembrane region" description="Helical" evidence="7">
    <location>
        <begin position="134"/>
        <end position="159"/>
    </location>
</feature>
<dbReference type="RefSeq" id="WP_027445274.1">
    <property type="nucleotide sequence ID" value="NZ_AULJ01000001.1"/>
</dbReference>
<feature type="transmembrane region" description="Helical" evidence="7">
    <location>
        <begin position="194"/>
        <end position="213"/>
    </location>
</feature>
<evidence type="ECO:0000256" key="3">
    <source>
        <dbReference type="ARBA" id="ARBA00022475"/>
    </source>
</evidence>
<feature type="transmembrane region" description="Helical" evidence="7">
    <location>
        <begin position="248"/>
        <end position="274"/>
    </location>
</feature>
<comment type="subcellular location">
    <subcellularLocation>
        <location evidence="1 7">Cell membrane</location>
        <topology evidence="1 7">Multi-pass membrane protein</topology>
    </subcellularLocation>
</comment>
<dbReference type="SUPFAM" id="SSF161098">
    <property type="entry name" value="MetI-like"/>
    <property type="match status" value="1"/>
</dbReference>
<evidence type="ECO:0000256" key="5">
    <source>
        <dbReference type="ARBA" id="ARBA00022989"/>
    </source>
</evidence>
<keyword evidence="2 7" id="KW-0813">Transport</keyword>
<keyword evidence="3" id="KW-1003">Cell membrane</keyword>
<feature type="domain" description="ABC transmembrane type-1" evidence="8">
    <location>
        <begin position="95"/>
        <end position="317"/>
    </location>
</feature>
<keyword evidence="4 7" id="KW-0812">Transmembrane</keyword>
<protein>
    <submittedName>
        <fullName evidence="9">Glutathione ABC transporter permease</fullName>
    </submittedName>
</protein>
<dbReference type="CDD" id="cd06261">
    <property type="entry name" value="TM_PBP2"/>
    <property type="match status" value="1"/>
</dbReference>
<reference evidence="9 10" key="1">
    <citation type="submission" date="2013-08" db="EMBL/GenBank/DDBJ databases">
        <authorList>
            <person name="Huang J."/>
            <person name="Wang G."/>
        </authorList>
    </citation>
    <scope>NUCLEOTIDE SEQUENCE [LARGE SCALE GENOMIC DNA]</scope>
    <source>
        <strain evidence="9 10">BH030004</strain>
    </source>
</reference>
<feature type="transmembrane region" description="Helical" evidence="7">
    <location>
        <begin position="294"/>
        <end position="320"/>
    </location>
</feature>
<evidence type="ECO:0000256" key="4">
    <source>
        <dbReference type="ARBA" id="ARBA00022692"/>
    </source>
</evidence>
<comment type="caution">
    <text evidence="9">The sequence shown here is derived from an EMBL/GenBank/DDBJ whole genome shotgun (WGS) entry which is preliminary data.</text>
</comment>
<feature type="transmembrane region" description="Helical" evidence="7">
    <location>
        <begin position="12"/>
        <end position="30"/>
    </location>
</feature>
<keyword evidence="6 7" id="KW-0472">Membrane</keyword>
<feature type="transmembrane region" description="Helical" evidence="7">
    <location>
        <begin position="103"/>
        <end position="122"/>
    </location>
</feature>
<organism evidence="9 10">
    <name type="scientific">Pontibacillus marinus BH030004 = DSM 16465</name>
    <dbReference type="NCBI Taxonomy" id="1385511"/>
    <lineage>
        <taxon>Bacteria</taxon>
        <taxon>Bacillati</taxon>
        <taxon>Bacillota</taxon>
        <taxon>Bacilli</taxon>
        <taxon>Bacillales</taxon>
        <taxon>Bacillaceae</taxon>
        <taxon>Pontibacillus</taxon>
    </lineage>
</organism>
<accession>A0A0A5GKN9</accession>
<keyword evidence="10" id="KW-1185">Reference proteome</keyword>
<dbReference type="Proteomes" id="UP000030403">
    <property type="component" value="Unassembled WGS sequence"/>
</dbReference>
<dbReference type="AlphaFoldDB" id="A0A0A5GKN9"/>
<dbReference type="InterPro" id="IPR000515">
    <property type="entry name" value="MetI-like"/>
</dbReference>
<evidence type="ECO:0000256" key="6">
    <source>
        <dbReference type="ARBA" id="ARBA00023136"/>
    </source>
</evidence>
<evidence type="ECO:0000259" key="8">
    <source>
        <dbReference type="PROSITE" id="PS50928"/>
    </source>
</evidence>
<dbReference type="eggNOG" id="COG0601">
    <property type="taxonomic scope" value="Bacteria"/>
</dbReference>
<evidence type="ECO:0000256" key="1">
    <source>
        <dbReference type="ARBA" id="ARBA00004651"/>
    </source>
</evidence>
<dbReference type="EMBL" id="AVPF01000001">
    <property type="protein sequence ID" value="KGX91735.1"/>
    <property type="molecule type" value="Genomic_DNA"/>
</dbReference>
<gene>
    <name evidence="9" type="ORF">N783_00280</name>
</gene>
<dbReference type="PANTHER" id="PTHR43163">
    <property type="entry name" value="DIPEPTIDE TRANSPORT SYSTEM PERMEASE PROTEIN DPPB-RELATED"/>
    <property type="match status" value="1"/>
</dbReference>
<evidence type="ECO:0000256" key="2">
    <source>
        <dbReference type="ARBA" id="ARBA00022448"/>
    </source>
</evidence>